<dbReference type="AlphaFoldDB" id="A0A7S0GLK4"/>
<evidence type="ECO:0000256" key="1">
    <source>
        <dbReference type="SAM" id="Phobius"/>
    </source>
</evidence>
<reference evidence="3" key="1">
    <citation type="submission" date="2021-01" db="EMBL/GenBank/DDBJ databases">
        <authorList>
            <person name="Corre E."/>
            <person name="Pelletier E."/>
            <person name="Niang G."/>
            <person name="Scheremetjew M."/>
            <person name="Finn R."/>
            <person name="Kale V."/>
            <person name="Holt S."/>
            <person name="Cochrane G."/>
            <person name="Meng A."/>
            <person name="Brown T."/>
            <person name="Cohen L."/>
        </authorList>
    </citation>
    <scope>NUCLEOTIDE SEQUENCE</scope>
    <source>
        <strain evidence="3">CCAP1064/1</strain>
    </source>
</reference>
<evidence type="ECO:0000259" key="2">
    <source>
        <dbReference type="Pfam" id="PF13906"/>
    </source>
</evidence>
<sequence>MMSALAIMSMPKLPPPETFSCPLVPLIPLLGILSNAYMMGSLPLVAWGFAAVWFAMGAIVYFAYGIRHSSLQSRHSIDSQNESAQYQPLCLSSENLVGYDSTK</sequence>
<feature type="domain" description="Cationic amino acid transporter C-terminal" evidence="2">
    <location>
        <begin position="19"/>
        <end position="69"/>
    </location>
</feature>
<organism evidence="3">
    <name type="scientific">Proboscia inermis</name>
    <dbReference type="NCBI Taxonomy" id="420281"/>
    <lineage>
        <taxon>Eukaryota</taxon>
        <taxon>Sar</taxon>
        <taxon>Stramenopiles</taxon>
        <taxon>Ochrophyta</taxon>
        <taxon>Bacillariophyta</taxon>
        <taxon>Coscinodiscophyceae</taxon>
        <taxon>Rhizosoleniophycidae</taxon>
        <taxon>Rhizosoleniales</taxon>
        <taxon>Rhizosoleniaceae</taxon>
        <taxon>Proboscia</taxon>
    </lineage>
</organism>
<accession>A0A7S0GLK4</accession>
<proteinExistence type="predicted"/>
<dbReference type="Gene3D" id="1.20.1740.10">
    <property type="entry name" value="Amino acid/polyamine transporter I"/>
    <property type="match status" value="1"/>
</dbReference>
<evidence type="ECO:0000313" key="3">
    <source>
        <dbReference type="EMBL" id="CAD8427525.1"/>
    </source>
</evidence>
<feature type="transmembrane region" description="Helical" evidence="1">
    <location>
        <begin position="44"/>
        <end position="64"/>
    </location>
</feature>
<dbReference type="Pfam" id="PF13906">
    <property type="entry name" value="AA_permease_C"/>
    <property type="match status" value="1"/>
</dbReference>
<dbReference type="InterPro" id="IPR029485">
    <property type="entry name" value="CAT_C"/>
</dbReference>
<protein>
    <recommendedName>
        <fullName evidence="2">Cationic amino acid transporter C-terminal domain-containing protein</fullName>
    </recommendedName>
</protein>
<dbReference type="EMBL" id="HBEL01051800">
    <property type="protein sequence ID" value="CAD8427525.1"/>
    <property type="molecule type" value="Transcribed_RNA"/>
</dbReference>
<gene>
    <name evidence="3" type="ORF">PINE0816_LOCUS23691</name>
</gene>
<keyword evidence="1" id="KW-0812">Transmembrane</keyword>
<keyword evidence="1" id="KW-1133">Transmembrane helix</keyword>
<keyword evidence="1" id="KW-0472">Membrane</keyword>
<name>A0A7S0GLK4_9STRA</name>